<dbReference type="STRING" id="488538.SAR116_2295"/>
<dbReference type="Pfam" id="PF13279">
    <property type="entry name" value="4HBT_2"/>
    <property type="match status" value="1"/>
</dbReference>
<dbReference type="CDD" id="cd00586">
    <property type="entry name" value="4HBT"/>
    <property type="match status" value="1"/>
</dbReference>
<dbReference type="FunFam" id="3.10.129.10:FF:000004">
    <property type="entry name" value="Tol-pal system-associated acyl-CoA thioesterase"/>
    <property type="match status" value="1"/>
</dbReference>
<dbReference type="eggNOG" id="COG0824">
    <property type="taxonomic scope" value="Bacteria"/>
</dbReference>
<dbReference type="HOGENOM" id="CLU_101141_7_0_5"/>
<dbReference type="Proteomes" id="UP000007460">
    <property type="component" value="Chromosome"/>
</dbReference>
<dbReference type="InterPro" id="IPR050563">
    <property type="entry name" value="4-hydroxybenzoyl-CoA_TE"/>
</dbReference>
<evidence type="ECO:0000313" key="3">
    <source>
        <dbReference type="EMBL" id="ADE40538.1"/>
    </source>
</evidence>
<dbReference type="PANTHER" id="PTHR31793:SF37">
    <property type="entry name" value="ACYL-COA THIOESTER HYDROLASE YBGC"/>
    <property type="match status" value="1"/>
</dbReference>
<proteinExistence type="inferred from homology"/>
<dbReference type="SUPFAM" id="SSF54637">
    <property type="entry name" value="Thioesterase/thiol ester dehydrase-isomerase"/>
    <property type="match status" value="1"/>
</dbReference>
<evidence type="ECO:0000256" key="1">
    <source>
        <dbReference type="ARBA" id="ARBA00005953"/>
    </source>
</evidence>
<gene>
    <name evidence="3" type="ordered locus">SAR116_2295</name>
</gene>
<dbReference type="OrthoDB" id="9808429at2"/>
<evidence type="ECO:0000256" key="2">
    <source>
        <dbReference type="ARBA" id="ARBA00022801"/>
    </source>
</evidence>
<dbReference type="PIRSF" id="PIRSF003230">
    <property type="entry name" value="YbgC"/>
    <property type="match status" value="1"/>
</dbReference>
<dbReference type="GO" id="GO:0047617">
    <property type="term" value="F:fatty acyl-CoA hydrolase activity"/>
    <property type="evidence" value="ECO:0007669"/>
    <property type="project" value="TreeGrafter"/>
</dbReference>
<dbReference type="EMBL" id="CP001751">
    <property type="protein sequence ID" value="ADE40538.1"/>
    <property type="molecule type" value="Genomic_DNA"/>
</dbReference>
<dbReference type="KEGG" id="apb:SAR116_2295"/>
<dbReference type="RefSeq" id="WP_013047165.1">
    <property type="nucleotide sequence ID" value="NC_014010.1"/>
</dbReference>
<dbReference type="EC" id="3.1.2.-" evidence="3"/>
<accession>D5BPN6</accession>
<dbReference type="InterPro" id="IPR029069">
    <property type="entry name" value="HotDog_dom_sf"/>
</dbReference>
<dbReference type="Gene3D" id="3.10.129.10">
    <property type="entry name" value="Hotdog Thioesterase"/>
    <property type="match status" value="1"/>
</dbReference>
<keyword evidence="2 3" id="KW-0378">Hydrolase</keyword>
<comment type="similarity">
    <text evidence="1">Belongs to the 4-hydroxybenzoyl-CoA thioesterase family.</text>
</comment>
<dbReference type="NCBIfam" id="TIGR00051">
    <property type="entry name" value="YbgC/FadM family acyl-CoA thioesterase"/>
    <property type="match status" value="1"/>
</dbReference>
<organism evidence="3 4">
    <name type="scientific">Puniceispirillum marinum (strain IMCC1322)</name>
    <dbReference type="NCBI Taxonomy" id="488538"/>
    <lineage>
        <taxon>Bacteria</taxon>
        <taxon>Pseudomonadati</taxon>
        <taxon>Pseudomonadota</taxon>
        <taxon>Alphaproteobacteria</taxon>
        <taxon>Candidatus Puniceispirillales</taxon>
        <taxon>Candidatus Puniceispirillaceae</taxon>
        <taxon>Candidatus Puniceispirillum</taxon>
    </lineage>
</organism>
<dbReference type="InterPro" id="IPR006684">
    <property type="entry name" value="YbgC/YbaW"/>
</dbReference>
<dbReference type="AlphaFoldDB" id="D5BPN6"/>
<evidence type="ECO:0000313" key="4">
    <source>
        <dbReference type="Proteomes" id="UP000007460"/>
    </source>
</evidence>
<keyword evidence="4" id="KW-1185">Reference proteome</keyword>
<name>D5BPN6_PUNMI</name>
<reference evidence="3 4" key="1">
    <citation type="journal article" date="2010" name="J. Bacteriol.">
        <title>Complete genome sequence of "Candidatus Puniceispirillum marinum" IMCC1322, a representative of the SAR116 clade in the Alphaproteobacteria.</title>
        <authorList>
            <person name="Oh H.M."/>
            <person name="Kwon K.K."/>
            <person name="Kang I."/>
            <person name="Kang S.G."/>
            <person name="Lee J.H."/>
            <person name="Kim S.J."/>
            <person name="Cho J.C."/>
        </authorList>
    </citation>
    <scope>NUCLEOTIDE SEQUENCE [LARGE SCALE GENOMIC DNA]</scope>
    <source>
        <strain evidence="3 4">IMCC1322</strain>
    </source>
</reference>
<sequence>MMNVPEQQKQHLDGWLEGDTHGYCLRVQYEDTDAGGITYHAQYLAFAERARSAYLRLLGVDQPSLLAQQSQGFVVRHIEIDYLQAAPYDSLLCVETKLIKMRGASFKLQQIINNNAHRHIVARLFVDIVFVTFDENRKTKPEKISKAIINKLTLTE</sequence>
<protein>
    <submittedName>
        <fullName evidence="3">4-hydroxybenzoyl-CoA thioesterase</fullName>
        <ecNumber evidence="3">3.1.2.-</ecNumber>
    </submittedName>
</protein>
<dbReference type="PANTHER" id="PTHR31793">
    <property type="entry name" value="4-HYDROXYBENZOYL-COA THIOESTERASE FAMILY MEMBER"/>
    <property type="match status" value="1"/>
</dbReference>